<keyword evidence="1" id="KW-0614">Plasmid</keyword>
<accession>A0A7H0YH10</accession>
<reference evidence="1 2" key="1">
    <citation type="submission" date="2020-09" db="EMBL/GenBank/DDBJ databases">
        <title>Characterization of Paenibacillus peoriae strain ZF390 with broad-spectrum antimicrobial activity as a potential biocontrol agent.</title>
        <authorList>
            <person name="Li L."/>
            <person name="Zhao Y."/>
            <person name="Li B."/>
            <person name="Xie X."/>
        </authorList>
    </citation>
    <scope>NUCLEOTIDE SEQUENCE [LARGE SCALE GENOMIC DNA]</scope>
    <source>
        <strain evidence="1 2">ZF390</strain>
        <plasmid evidence="1 2">pPlas1</plasmid>
    </source>
</reference>
<protein>
    <submittedName>
        <fullName evidence="1">Uncharacterized protein</fullName>
    </submittedName>
</protein>
<proteinExistence type="predicted"/>
<name>A0A7H0YH10_9BACL</name>
<dbReference type="EMBL" id="CP061173">
    <property type="protein sequence ID" value="QNR70368.1"/>
    <property type="molecule type" value="Genomic_DNA"/>
</dbReference>
<dbReference type="Proteomes" id="UP000516384">
    <property type="component" value="Plasmid pPlas1"/>
</dbReference>
<sequence length="116" mass="13323">MIPLRSPFYEVKAVLYDTKAAIFRDVRPGEVVYFTTILKHRGSNSRGGAYAADVSMFNIHNSSWVTKSQSEMANIVYKLFVLEEIKDWEAYKAEQNRKMWASIGVIQEGESHNEET</sequence>
<geneLocation type="plasmid" evidence="1 2">
    <name>pPlas1</name>
</geneLocation>
<organism evidence="1 2">
    <name type="scientific">Paenibacillus peoriae</name>
    <dbReference type="NCBI Taxonomy" id="59893"/>
    <lineage>
        <taxon>Bacteria</taxon>
        <taxon>Bacillati</taxon>
        <taxon>Bacillota</taxon>
        <taxon>Bacilli</taxon>
        <taxon>Bacillales</taxon>
        <taxon>Paenibacillaceae</taxon>
        <taxon>Paenibacillus</taxon>
    </lineage>
</organism>
<evidence type="ECO:0000313" key="1">
    <source>
        <dbReference type="EMBL" id="QNR70368.1"/>
    </source>
</evidence>
<dbReference type="AlphaFoldDB" id="A0A7H0YH10"/>
<gene>
    <name evidence="1" type="ORF">IAQ67_28855</name>
</gene>
<dbReference type="RefSeq" id="WP_190299675.1">
    <property type="nucleotide sequence ID" value="NZ_CP061173.1"/>
</dbReference>
<evidence type="ECO:0000313" key="2">
    <source>
        <dbReference type="Proteomes" id="UP000516384"/>
    </source>
</evidence>